<dbReference type="EMBL" id="PYLS01000001">
    <property type="protein sequence ID" value="PST84650.1"/>
    <property type="molecule type" value="Genomic_DNA"/>
</dbReference>
<evidence type="ECO:0000256" key="1">
    <source>
        <dbReference type="SAM" id="Phobius"/>
    </source>
</evidence>
<evidence type="ECO:0000313" key="3">
    <source>
        <dbReference type="Proteomes" id="UP000240912"/>
    </source>
</evidence>
<comment type="caution">
    <text evidence="2">The sequence shown here is derived from an EMBL/GenBank/DDBJ whole genome shotgun (WGS) entry which is preliminary data.</text>
</comment>
<reference evidence="2 3" key="1">
    <citation type="submission" date="2018-03" db="EMBL/GenBank/DDBJ databases">
        <authorList>
            <person name="Keele B.F."/>
        </authorList>
    </citation>
    <scope>NUCLEOTIDE SEQUENCE [LARGE SCALE GENOMIC DNA]</scope>
    <source>
        <strain evidence="2 3">YL28-9</strain>
    </source>
</reference>
<keyword evidence="1" id="KW-1133">Transmembrane helix</keyword>
<accession>A0A2T3HQB2</accession>
<sequence>MCPSGKFGIAWCERCGDRILGVKWDRSLRERYKSIRSTTSTPLRLWRGMIVIPAFFLLVILAVTYFGKRHEAQRAANEQQKEALLAAPLPGDIYRAHDGGQMVKINENSAAASNDVYALYKVVGRSGDSVFVVAGNATRISTAEKPINPYTDGFWEEIEKETTAFNGKPIAISHQSMVKYGYFSRLMKSKDDMPGSIMSATRNHDKK</sequence>
<keyword evidence="3" id="KW-1185">Reference proteome</keyword>
<dbReference type="OrthoDB" id="668966at2"/>
<feature type="transmembrane region" description="Helical" evidence="1">
    <location>
        <begin position="45"/>
        <end position="66"/>
    </location>
</feature>
<dbReference type="AlphaFoldDB" id="A0A2T3HQB2"/>
<organism evidence="2 3">
    <name type="scientific">Pedobacter yulinensis</name>
    <dbReference type="NCBI Taxonomy" id="2126353"/>
    <lineage>
        <taxon>Bacteria</taxon>
        <taxon>Pseudomonadati</taxon>
        <taxon>Bacteroidota</taxon>
        <taxon>Sphingobacteriia</taxon>
        <taxon>Sphingobacteriales</taxon>
        <taxon>Sphingobacteriaceae</taxon>
        <taxon>Pedobacter</taxon>
    </lineage>
</organism>
<gene>
    <name evidence="2" type="ORF">C7T94_00505</name>
</gene>
<dbReference type="Proteomes" id="UP000240912">
    <property type="component" value="Unassembled WGS sequence"/>
</dbReference>
<evidence type="ECO:0000313" key="2">
    <source>
        <dbReference type="EMBL" id="PST84650.1"/>
    </source>
</evidence>
<keyword evidence="1" id="KW-0812">Transmembrane</keyword>
<protein>
    <submittedName>
        <fullName evidence="2">Uncharacterized protein</fullName>
    </submittedName>
</protein>
<proteinExistence type="predicted"/>
<name>A0A2T3HQB2_9SPHI</name>
<keyword evidence="1" id="KW-0472">Membrane</keyword>